<name>A0AAD8LRA4_BABGI</name>
<dbReference type="Gene3D" id="3.10.330.10">
    <property type="match status" value="1"/>
</dbReference>
<dbReference type="InterPro" id="IPR001841">
    <property type="entry name" value="Znf_RING"/>
</dbReference>
<keyword evidence="2 4" id="KW-0863">Zinc-finger</keyword>
<dbReference type="GO" id="GO:0008270">
    <property type="term" value="F:zinc ion binding"/>
    <property type="evidence" value="ECO:0007669"/>
    <property type="project" value="UniProtKB-KW"/>
</dbReference>
<dbReference type="GO" id="GO:0061630">
    <property type="term" value="F:ubiquitin protein ligase activity"/>
    <property type="evidence" value="ECO:0007669"/>
    <property type="project" value="TreeGrafter"/>
</dbReference>
<dbReference type="SMART" id="SM00184">
    <property type="entry name" value="RING"/>
    <property type="match status" value="1"/>
</dbReference>
<evidence type="ECO:0000256" key="1">
    <source>
        <dbReference type="ARBA" id="ARBA00022723"/>
    </source>
</evidence>
<keyword evidence="7" id="KW-1185">Reference proteome</keyword>
<evidence type="ECO:0000256" key="3">
    <source>
        <dbReference type="ARBA" id="ARBA00022833"/>
    </source>
</evidence>
<dbReference type="Proteomes" id="UP001230268">
    <property type="component" value="Unassembled WGS sequence"/>
</dbReference>
<dbReference type="AlphaFoldDB" id="A0AAD8LRA4"/>
<evidence type="ECO:0000313" key="7">
    <source>
        <dbReference type="Proteomes" id="UP001230268"/>
    </source>
</evidence>
<dbReference type="Pfam" id="PF13639">
    <property type="entry name" value="zf-RING_2"/>
    <property type="match status" value="1"/>
</dbReference>
<dbReference type="PROSITE" id="PS50089">
    <property type="entry name" value="ZF_RING_2"/>
    <property type="match status" value="1"/>
</dbReference>
<keyword evidence="1" id="KW-0479">Metal-binding</keyword>
<sequence>MGHDDSSFLFGSGKDSSSQPCAIKRLHLATRGIGDKSLLARVLNEYRCTRRYITEGSKISVPLNIFIDVYSNSATPREALKLKDVVVTGNRGTDRFTEAANLGDETHETNLYRKEYTDASDHSGDTTTNDGQTFASVDSSPFVSWDISQSTGSKGGDECQIHTHASLDFLKSSSSFGIHSSSFDLAHPFSNSLPLGLNEDAIEYIVVKCDPQRGYIDESTVFYTDENLPILRRVDLLWDIDDESLLDRYITHFLGPDYVGTLKRDRGVRHTRLYGPYSIGYKAVSESSKSGRVRKNVFINLQHSKREEVTHGRIQENDIDAITDLLLKSIFKSVLSEALSSEFHVFYTGQTLYLRDLKLFVHAIAPHRRPGIIMPETEVRIGIDTFGECTAVSVAPLRDTLPTTYQYNLLKDCVEPYFRGSRSRMFHVDDVFTFGGVQFRVTGLEGKAEKIQLFSFDFPPLFSRQVMRGRVGPTTEIYVKDPVDPQITDMLSKEQLRHLRRCAPNQREMLIFKFASQLDPDAMGRICGVDHNYANRLGIDSTLLSSDSARLRDLGTLHGSIDHYNISDDSNDFCSQDRDFDDEMCTVCCDNINYDKHDDIFAYKCGHLFHRHCAKEWIRMCGMSCPNCRHLQFDLISTAPGVVTGEMHNLSDDADTVVSHYLSREKSLETLSVNSDADHLLWLNSQEFG</sequence>
<evidence type="ECO:0000256" key="4">
    <source>
        <dbReference type="PROSITE-ProRule" id="PRU00175"/>
    </source>
</evidence>
<evidence type="ECO:0000259" key="5">
    <source>
        <dbReference type="PROSITE" id="PS50089"/>
    </source>
</evidence>
<dbReference type="PANTHER" id="PTHR45969:SF69">
    <property type="entry name" value="FINGER DOMAIN PROTEIN, PUTATIVE (AFU_ORTHOLOGUE AFUA_3G12190)-RELATED"/>
    <property type="match status" value="1"/>
</dbReference>
<accession>A0AAD8LRA4</accession>
<protein>
    <recommendedName>
        <fullName evidence="5">RING-type domain-containing protein</fullName>
    </recommendedName>
</protein>
<evidence type="ECO:0000313" key="6">
    <source>
        <dbReference type="EMBL" id="KAK1443007.1"/>
    </source>
</evidence>
<comment type="caution">
    <text evidence="6">The sequence shown here is derived from an EMBL/GenBank/DDBJ whole genome shotgun (WGS) entry which is preliminary data.</text>
</comment>
<feature type="domain" description="RING-type" evidence="5">
    <location>
        <begin position="585"/>
        <end position="629"/>
    </location>
</feature>
<dbReference type="Gene3D" id="3.30.40.10">
    <property type="entry name" value="Zinc/RING finger domain, C3HC4 (zinc finger)"/>
    <property type="match status" value="1"/>
</dbReference>
<reference evidence="6" key="1">
    <citation type="submission" date="2023-08" db="EMBL/GenBank/DDBJ databases">
        <title>Draft sequence of the Babesia gibsoni genome.</title>
        <authorList>
            <person name="Yamagishi J.Y."/>
            <person name="Xuan X.X."/>
        </authorList>
    </citation>
    <scope>NUCLEOTIDE SEQUENCE</scope>
    <source>
        <strain evidence="6">Azabu</strain>
    </source>
</reference>
<dbReference type="PANTHER" id="PTHR45969">
    <property type="entry name" value="RING ZINC FINGER PROTEIN-RELATED"/>
    <property type="match status" value="1"/>
</dbReference>
<proteinExistence type="predicted"/>
<dbReference type="InterPro" id="IPR013083">
    <property type="entry name" value="Znf_RING/FYVE/PHD"/>
</dbReference>
<evidence type="ECO:0000256" key="2">
    <source>
        <dbReference type="ARBA" id="ARBA00022771"/>
    </source>
</evidence>
<dbReference type="GO" id="GO:0016567">
    <property type="term" value="P:protein ubiquitination"/>
    <property type="evidence" value="ECO:0007669"/>
    <property type="project" value="TreeGrafter"/>
</dbReference>
<keyword evidence="3" id="KW-0862">Zinc</keyword>
<gene>
    <name evidence="6" type="ORF">BgAZ_305250</name>
</gene>
<organism evidence="6 7">
    <name type="scientific">Babesia gibsoni</name>
    <dbReference type="NCBI Taxonomy" id="33632"/>
    <lineage>
        <taxon>Eukaryota</taxon>
        <taxon>Sar</taxon>
        <taxon>Alveolata</taxon>
        <taxon>Apicomplexa</taxon>
        <taxon>Aconoidasida</taxon>
        <taxon>Piroplasmida</taxon>
        <taxon>Babesiidae</taxon>
        <taxon>Babesia</taxon>
    </lineage>
</organism>
<dbReference type="SUPFAM" id="SSF57850">
    <property type="entry name" value="RING/U-box"/>
    <property type="match status" value="1"/>
</dbReference>
<dbReference type="EMBL" id="JAVEPI010000003">
    <property type="protein sequence ID" value="KAK1443007.1"/>
    <property type="molecule type" value="Genomic_DNA"/>
</dbReference>